<dbReference type="CDD" id="cd08217">
    <property type="entry name" value="STKc_Nek2"/>
    <property type="match status" value="1"/>
</dbReference>
<evidence type="ECO:0000256" key="1">
    <source>
        <dbReference type="ARBA" id="ARBA00001946"/>
    </source>
</evidence>
<feature type="domain" description="Protein kinase" evidence="36">
    <location>
        <begin position="8"/>
        <end position="280"/>
    </location>
</feature>
<evidence type="ECO:0000256" key="3">
    <source>
        <dbReference type="ARBA" id="ARBA00004604"/>
    </source>
</evidence>
<keyword evidence="24" id="KW-0206">Cytoskeleton</keyword>
<dbReference type="OrthoDB" id="248923at2759"/>
<feature type="compositionally biased region" description="Basic and acidic residues" evidence="35">
    <location>
        <begin position="286"/>
        <end position="307"/>
    </location>
</feature>
<feature type="binding site" evidence="34">
    <location>
        <position position="155"/>
    </location>
    <ligand>
        <name>Mg(2+)</name>
        <dbReference type="ChEBI" id="CHEBI:18420"/>
    </ligand>
</feature>
<keyword evidence="10" id="KW-0723">Serine/threonine-protein kinase</keyword>
<keyword evidence="12" id="KW-0132">Cell division</keyword>
<evidence type="ECO:0000256" key="27">
    <source>
        <dbReference type="ARBA" id="ARBA00023306"/>
    </source>
</evidence>
<evidence type="ECO:0000256" key="31">
    <source>
        <dbReference type="ARBA" id="ARBA00067730"/>
    </source>
</evidence>
<dbReference type="PANTHER" id="PTHR44899">
    <property type="entry name" value="CAMK FAMILY PROTEIN KINASE"/>
    <property type="match status" value="1"/>
</dbReference>
<keyword evidence="19" id="KW-0159">Chromosome partition</keyword>
<keyword evidence="20" id="KW-0995">Kinetochore</keyword>
<dbReference type="Gene3D" id="3.30.200.20">
    <property type="entry name" value="Phosphorylase Kinase, domain 1"/>
    <property type="match status" value="2"/>
</dbReference>
<evidence type="ECO:0000256" key="17">
    <source>
        <dbReference type="ARBA" id="ARBA00022776"/>
    </source>
</evidence>
<evidence type="ECO:0000256" key="32">
    <source>
        <dbReference type="ARBA" id="ARBA00082682"/>
    </source>
</evidence>
<evidence type="ECO:0000256" key="26">
    <source>
        <dbReference type="ARBA" id="ARBA00023254"/>
    </source>
</evidence>
<feature type="compositionally biased region" description="Basic and acidic residues" evidence="35">
    <location>
        <begin position="314"/>
        <end position="338"/>
    </location>
</feature>
<keyword evidence="25" id="KW-0539">Nucleus</keyword>
<evidence type="ECO:0000256" key="15">
    <source>
        <dbReference type="ARBA" id="ARBA00022723"/>
    </source>
</evidence>
<dbReference type="FunFam" id="3.30.200.20:FF:000310">
    <property type="entry name" value="serine/threonine-protein kinase Nek2"/>
    <property type="match status" value="1"/>
</dbReference>
<evidence type="ECO:0000256" key="25">
    <source>
        <dbReference type="ARBA" id="ARBA00023242"/>
    </source>
</evidence>
<keyword evidence="28" id="KW-0137">Centromere</keyword>
<evidence type="ECO:0000256" key="2">
    <source>
        <dbReference type="ARBA" id="ARBA00004300"/>
    </source>
</evidence>
<dbReference type="GO" id="GO:0000776">
    <property type="term" value="C:kinetochore"/>
    <property type="evidence" value="ECO:0007669"/>
    <property type="project" value="UniProtKB-KW"/>
</dbReference>
<evidence type="ECO:0000313" key="38">
    <source>
        <dbReference type="Proteomes" id="UP000660247"/>
    </source>
</evidence>
<dbReference type="EMBL" id="WEIS01089177">
    <property type="protein sequence ID" value="NWI70280.1"/>
    <property type="molecule type" value="Genomic_DNA"/>
</dbReference>
<accession>A0A851DNN5</accession>
<dbReference type="SUPFAM" id="SSF56112">
    <property type="entry name" value="Protein kinase-like (PK-like)"/>
    <property type="match status" value="1"/>
</dbReference>
<evidence type="ECO:0000256" key="19">
    <source>
        <dbReference type="ARBA" id="ARBA00022829"/>
    </source>
</evidence>
<dbReference type="GO" id="GO:0005524">
    <property type="term" value="F:ATP binding"/>
    <property type="evidence" value="ECO:0007669"/>
    <property type="project" value="UniProtKB-KW"/>
</dbReference>
<evidence type="ECO:0000256" key="28">
    <source>
        <dbReference type="ARBA" id="ARBA00023328"/>
    </source>
</evidence>
<evidence type="ECO:0000256" key="13">
    <source>
        <dbReference type="ARBA" id="ARBA00022679"/>
    </source>
</evidence>
<proteinExistence type="inferred from homology"/>
<dbReference type="Pfam" id="PF00069">
    <property type="entry name" value="Pkinase"/>
    <property type="match status" value="1"/>
</dbReference>
<evidence type="ECO:0000256" key="23">
    <source>
        <dbReference type="ARBA" id="ARBA00023054"/>
    </source>
</evidence>
<evidence type="ECO:0000256" key="12">
    <source>
        <dbReference type="ARBA" id="ARBA00022618"/>
    </source>
</evidence>
<dbReference type="Gene3D" id="1.10.510.10">
    <property type="entry name" value="Transferase(Phosphotransferase) domain 1"/>
    <property type="match status" value="1"/>
</dbReference>
<evidence type="ECO:0000256" key="35">
    <source>
        <dbReference type="SAM" id="MobiDB-lite"/>
    </source>
</evidence>
<keyword evidence="17" id="KW-0498">Mitosis</keyword>
<dbReference type="GO" id="GO:0004674">
    <property type="term" value="F:protein serine/threonine kinase activity"/>
    <property type="evidence" value="ECO:0007669"/>
    <property type="project" value="UniProtKB-KW"/>
</dbReference>
<keyword evidence="16" id="KW-0547">Nucleotide-binding</keyword>
<dbReference type="PANTHER" id="PTHR44899:SF10">
    <property type="entry name" value="NIMA-RELATED KINASE 2"/>
    <property type="match status" value="1"/>
</dbReference>
<evidence type="ECO:0000256" key="18">
    <source>
        <dbReference type="ARBA" id="ARBA00022777"/>
    </source>
</evidence>
<keyword evidence="14" id="KW-0493">Microtubule</keyword>
<dbReference type="GO" id="GO:0051321">
    <property type="term" value="P:meiotic cell cycle"/>
    <property type="evidence" value="ECO:0007669"/>
    <property type="project" value="UniProtKB-KW"/>
</dbReference>
<evidence type="ECO:0000256" key="4">
    <source>
        <dbReference type="ARBA" id="ARBA00004629"/>
    </source>
</evidence>
<name>A0A851DNN5_TODME</name>
<keyword evidence="9" id="KW-0963">Cytoplasm</keyword>
<keyword evidence="26" id="KW-0469">Meiosis</keyword>
<dbReference type="InterPro" id="IPR000719">
    <property type="entry name" value="Prot_kinase_dom"/>
</dbReference>
<keyword evidence="22 34" id="KW-0460">Magnesium</keyword>
<dbReference type="Proteomes" id="UP000660247">
    <property type="component" value="Unassembled WGS sequence"/>
</dbReference>
<comment type="subcellular location">
    <subcellularLocation>
        <location evidence="4">Chromosome</location>
        <location evidence="4">Centromere</location>
        <location evidence="4">Kinetochore</location>
    </subcellularLocation>
    <subcellularLocation>
        <location evidence="2">Cytoplasm</location>
        <location evidence="2">Cytoskeleton</location>
        <location evidence="2">Microtubule organizing center</location>
        <location evidence="2">Centrosome</location>
    </subcellularLocation>
    <subcellularLocation>
        <location evidence="5">Cytoplasm</location>
        <location evidence="5">Cytoskeleton</location>
        <location evidence="5">Spindle pole</location>
    </subcellularLocation>
    <subcellularLocation>
        <location evidence="3">Nucleus</location>
        <location evidence="3">Nucleolus</location>
    </subcellularLocation>
</comment>
<comment type="catalytic activity">
    <reaction evidence="29">
        <text>L-threonyl-[protein] + ATP = O-phospho-L-threonyl-[protein] + ADP + H(+)</text>
        <dbReference type="Rhea" id="RHEA:46608"/>
        <dbReference type="Rhea" id="RHEA-COMP:11060"/>
        <dbReference type="Rhea" id="RHEA-COMP:11605"/>
        <dbReference type="ChEBI" id="CHEBI:15378"/>
        <dbReference type="ChEBI" id="CHEBI:30013"/>
        <dbReference type="ChEBI" id="CHEBI:30616"/>
        <dbReference type="ChEBI" id="CHEBI:61977"/>
        <dbReference type="ChEBI" id="CHEBI:456216"/>
        <dbReference type="EC" id="2.7.11.1"/>
    </reaction>
</comment>
<gene>
    <name evidence="37" type="primary">Nek2</name>
    <name evidence="37" type="ORF">TODMEX_R01826</name>
</gene>
<dbReference type="GO" id="GO:0005730">
    <property type="term" value="C:nucleolus"/>
    <property type="evidence" value="ECO:0007669"/>
    <property type="project" value="UniProtKB-SubCell"/>
</dbReference>
<sequence length="338" mass="39697">MPGRPDDYEVLLTIGAGSYGKCRKVRRKADGKILVWKELDYGCMTEAEKQMLVSEVNLLRELRHPNIVRYYDRIIDRSSTTLYIVMEYCDGGDLASLIAKCTKERHHTSMCSSFRHYLEESFVLRVLTQLTLALKECHRRSDGGVTVHRDLKPANVFLDSKQNVKLGDFGLARILNHDTSFAKTFVGTPYYMSPEQMNLMSYNEKSDIWSLGCLLYELCALSPPFRAYNQKELAEKIREGKFRRIPYRYSEELNELLKEMLNVKDYCRPSVEDILQHPLIADLVTEEQRQNSDKRDRRSWEPEKLQHSDTAMNELKRKEQQLQEREQAIKEREQRLER</sequence>
<dbReference type="GO" id="GO:0005813">
    <property type="term" value="C:centrosome"/>
    <property type="evidence" value="ECO:0007669"/>
    <property type="project" value="UniProtKB-SubCell"/>
</dbReference>
<feature type="active site" description="Proton acceptor" evidence="33">
    <location>
        <position position="150"/>
    </location>
</feature>
<dbReference type="FunFam" id="3.30.200.20:FF:000151">
    <property type="entry name" value="G2-specific protein kinase nimA"/>
    <property type="match status" value="1"/>
</dbReference>
<keyword evidence="23" id="KW-0175">Coiled coil</keyword>
<keyword evidence="27" id="KW-0131">Cell cycle</keyword>
<dbReference type="PIRSF" id="PIRSF000615">
    <property type="entry name" value="TyrPK_CSF1-R"/>
    <property type="match status" value="1"/>
</dbReference>
<dbReference type="GO" id="GO:0046872">
    <property type="term" value="F:metal ion binding"/>
    <property type="evidence" value="ECO:0007669"/>
    <property type="project" value="UniProtKB-KW"/>
</dbReference>
<evidence type="ECO:0000256" key="21">
    <source>
        <dbReference type="ARBA" id="ARBA00022840"/>
    </source>
</evidence>
<dbReference type="AlphaFoldDB" id="A0A851DNN5"/>
<evidence type="ECO:0000256" key="34">
    <source>
        <dbReference type="PIRSR" id="PIRSR000615-3"/>
    </source>
</evidence>
<evidence type="ECO:0000256" key="24">
    <source>
        <dbReference type="ARBA" id="ARBA00023212"/>
    </source>
</evidence>
<keyword evidence="18 37" id="KW-0418">Kinase</keyword>
<comment type="catalytic activity">
    <reaction evidence="30">
        <text>L-seryl-[protein] + ATP = O-phospho-L-seryl-[protein] + ADP + H(+)</text>
        <dbReference type="Rhea" id="RHEA:17989"/>
        <dbReference type="Rhea" id="RHEA-COMP:9863"/>
        <dbReference type="Rhea" id="RHEA-COMP:11604"/>
        <dbReference type="ChEBI" id="CHEBI:15378"/>
        <dbReference type="ChEBI" id="CHEBI:29999"/>
        <dbReference type="ChEBI" id="CHEBI:30616"/>
        <dbReference type="ChEBI" id="CHEBI:83421"/>
        <dbReference type="ChEBI" id="CHEBI:456216"/>
        <dbReference type="EC" id="2.7.11.1"/>
    </reaction>
</comment>
<feature type="binding site" evidence="34">
    <location>
        <position position="168"/>
    </location>
    <ligand>
        <name>Mg(2+)</name>
        <dbReference type="ChEBI" id="CHEBI:18420"/>
    </ligand>
</feature>
<evidence type="ECO:0000256" key="6">
    <source>
        <dbReference type="ARBA" id="ARBA00010886"/>
    </source>
</evidence>
<dbReference type="InterPro" id="IPR011009">
    <property type="entry name" value="Kinase-like_dom_sf"/>
</dbReference>
<keyword evidence="21" id="KW-0067">ATP-binding</keyword>
<evidence type="ECO:0000256" key="9">
    <source>
        <dbReference type="ARBA" id="ARBA00022490"/>
    </source>
</evidence>
<keyword evidence="13" id="KW-0808">Transferase</keyword>
<keyword evidence="8" id="KW-0158">Chromosome</keyword>
<dbReference type="GO" id="GO:0005874">
    <property type="term" value="C:microtubule"/>
    <property type="evidence" value="ECO:0007669"/>
    <property type="project" value="UniProtKB-KW"/>
</dbReference>
<organism evidence="37 38">
    <name type="scientific">Todus mexicanus</name>
    <name type="common">Puerto Rican tody</name>
    <dbReference type="NCBI Taxonomy" id="135184"/>
    <lineage>
        <taxon>Eukaryota</taxon>
        <taxon>Metazoa</taxon>
        <taxon>Chordata</taxon>
        <taxon>Craniata</taxon>
        <taxon>Vertebrata</taxon>
        <taxon>Euteleostomi</taxon>
        <taxon>Archelosauria</taxon>
        <taxon>Archosauria</taxon>
        <taxon>Dinosauria</taxon>
        <taxon>Saurischia</taxon>
        <taxon>Theropoda</taxon>
        <taxon>Coelurosauria</taxon>
        <taxon>Aves</taxon>
        <taxon>Neognathae</taxon>
        <taxon>Neoaves</taxon>
        <taxon>Telluraves</taxon>
        <taxon>Coraciimorphae</taxon>
        <taxon>Coraciiformes</taxon>
        <taxon>Todidae</taxon>
        <taxon>Todus</taxon>
    </lineage>
</organism>
<evidence type="ECO:0000256" key="22">
    <source>
        <dbReference type="ARBA" id="ARBA00022842"/>
    </source>
</evidence>
<evidence type="ECO:0000259" key="36">
    <source>
        <dbReference type="PROSITE" id="PS50011"/>
    </source>
</evidence>
<comment type="caution">
    <text evidence="37">The sequence shown here is derived from an EMBL/GenBank/DDBJ whole genome shotgun (WGS) entry which is preliminary data.</text>
</comment>
<evidence type="ECO:0000256" key="8">
    <source>
        <dbReference type="ARBA" id="ARBA00022454"/>
    </source>
</evidence>
<evidence type="ECO:0000256" key="5">
    <source>
        <dbReference type="ARBA" id="ARBA00004647"/>
    </source>
</evidence>
<dbReference type="GO" id="GO:0051301">
    <property type="term" value="P:cell division"/>
    <property type="evidence" value="ECO:0007669"/>
    <property type="project" value="UniProtKB-KW"/>
</dbReference>
<evidence type="ECO:0000256" key="16">
    <source>
        <dbReference type="ARBA" id="ARBA00022741"/>
    </source>
</evidence>
<evidence type="ECO:0000256" key="20">
    <source>
        <dbReference type="ARBA" id="ARBA00022838"/>
    </source>
</evidence>
<feature type="non-terminal residue" evidence="37">
    <location>
        <position position="1"/>
    </location>
</feature>
<dbReference type="SMART" id="SM00220">
    <property type="entry name" value="S_TKc"/>
    <property type="match status" value="1"/>
</dbReference>
<evidence type="ECO:0000256" key="29">
    <source>
        <dbReference type="ARBA" id="ARBA00047899"/>
    </source>
</evidence>
<evidence type="ECO:0000256" key="14">
    <source>
        <dbReference type="ARBA" id="ARBA00022701"/>
    </source>
</evidence>
<feature type="region of interest" description="Disordered" evidence="35">
    <location>
        <begin position="286"/>
        <end position="338"/>
    </location>
</feature>
<keyword evidence="11" id="KW-0597">Phosphoprotein</keyword>
<comment type="cofactor">
    <cofactor evidence="1">
        <name>Mg(2+)</name>
        <dbReference type="ChEBI" id="CHEBI:18420"/>
    </cofactor>
</comment>
<comment type="similarity">
    <text evidence="6">Belongs to the protein kinase superfamily. NEK Ser/Thr protein kinase family. NIMA subfamily.</text>
</comment>
<evidence type="ECO:0000313" key="37">
    <source>
        <dbReference type="EMBL" id="NWI70280.1"/>
    </source>
</evidence>
<keyword evidence="15 34" id="KW-0479">Metal-binding</keyword>
<dbReference type="EC" id="2.7.11.1" evidence="7"/>
<evidence type="ECO:0000256" key="7">
    <source>
        <dbReference type="ARBA" id="ARBA00012513"/>
    </source>
</evidence>
<feature type="non-terminal residue" evidence="37">
    <location>
        <position position="338"/>
    </location>
</feature>
<evidence type="ECO:0000256" key="30">
    <source>
        <dbReference type="ARBA" id="ARBA00048679"/>
    </source>
</evidence>
<dbReference type="PROSITE" id="PS50011">
    <property type="entry name" value="PROTEIN_KINASE_DOM"/>
    <property type="match status" value="1"/>
</dbReference>
<protein>
    <recommendedName>
        <fullName evidence="31">Serine/threonine-protein kinase Nek2</fullName>
        <ecNumber evidence="7">2.7.11.1</ecNumber>
    </recommendedName>
    <alternativeName>
        <fullName evidence="32">Never in mitosis A-related kinase 2</fullName>
    </alternativeName>
</protein>
<evidence type="ECO:0000256" key="11">
    <source>
        <dbReference type="ARBA" id="ARBA00022553"/>
    </source>
</evidence>
<keyword evidence="38" id="KW-1185">Reference proteome</keyword>
<dbReference type="InterPro" id="IPR051131">
    <property type="entry name" value="NEK_Ser/Thr_kinase_NIMA"/>
</dbReference>
<reference evidence="37" key="1">
    <citation type="submission" date="2019-10" db="EMBL/GenBank/DDBJ databases">
        <title>Bird 10,000 Genomes (B10K) Project - Family phase.</title>
        <authorList>
            <person name="Zhang G."/>
        </authorList>
    </citation>
    <scope>NUCLEOTIDE SEQUENCE</scope>
    <source>
        <strain evidence="37">B10K-DU-002-69</strain>
        <tissue evidence="37">Muscle</tissue>
    </source>
</reference>
<dbReference type="FunFam" id="1.10.510.10:FF:000356">
    <property type="entry name" value="Serine/threonine-protein kinase Nek2"/>
    <property type="match status" value="1"/>
</dbReference>
<evidence type="ECO:0000256" key="10">
    <source>
        <dbReference type="ARBA" id="ARBA00022527"/>
    </source>
</evidence>
<dbReference type="GO" id="GO:0051225">
    <property type="term" value="P:spindle assembly"/>
    <property type="evidence" value="ECO:0007669"/>
    <property type="project" value="UniProtKB-ARBA"/>
</dbReference>
<evidence type="ECO:0000256" key="33">
    <source>
        <dbReference type="PIRSR" id="PIRSR000615-1"/>
    </source>
</evidence>
<dbReference type="GO" id="GO:0000922">
    <property type="term" value="C:spindle pole"/>
    <property type="evidence" value="ECO:0007669"/>
    <property type="project" value="UniProtKB-SubCell"/>
</dbReference>
<dbReference type="GO" id="GO:0000278">
    <property type="term" value="P:mitotic cell cycle"/>
    <property type="evidence" value="ECO:0007669"/>
    <property type="project" value="UniProtKB-ARBA"/>
</dbReference>